<accession>A0A2A2H7Y3</accession>
<dbReference type="Proteomes" id="UP000217784">
    <property type="component" value="Unassembled WGS sequence"/>
</dbReference>
<dbReference type="RefSeq" id="WP_069584751.1">
    <property type="nucleotide sequence ID" value="NZ_LMVM01000007.1"/>
</dbReference>
<proteinExistence type="predicted"/>
<sequence>MNRIQEETQKNEIISRILRRIRSMKFKRRFARICHNCPIGTNKETKQNNMFFCKNCKSLAINHYKQTGEIRFPFTLKFRR</sequence>
<gene>
    <name evidence="1" type="ORF">ASJ80_10270</name>
</gene>
<protein>
    <submittedName>
        <fullName evidence="1">Uncharacterized protein</fullName>
    </submittedName>
</protein>
<keyword evidence="2" id="KW-1185">Reference proteome</keyword>
<comment type="caution">
    <text evidence="1">The sequence shown here is derived from an EMBL/GenBank/DDBJ whole genome shotgun (WGS) entry which is preliminary data.</text>
</comment>
<evidence type="ECO:0000313" key="2">
    <source>
        <dbReference type="Proteomes" id="UP000217784"/>
    </source>
</evidence>
<organism evidence="1 2">
    <name type="scientific">Methanobacterium bryantii</name>
    <dbReference type="NCBI Taxonomy" id="2161"/>
    <lineage>
        <taxon>Archaea</taxon>
        <taxon>Methanobacteriati</taxon>
        <taxon>Methanobacteriota</taxon>
        <taxon>Methanomada group</taxon>
        <taxon>Methanobacteria</taxon>
        <taxon>Methanobacteriales</taxon>
        <taxon>Methanobacteriaceae</taxon>
        <taxon>Methanobacterium</taxon>
    </lineage>
</organism>
<name>A0A2A2H7Y3_METBR</name>
<evidence type="ECO:0000313" key="1">
    <source>
        <dbReference type="EMBL" id="PAV05363.1"/>
    </source>
</evidence>
<dbReference type="EMBL" id="LMVM01000007">
    <property type="protein sequence ID" value="PAV05363.1"/>
    <property type="molecule type" value="Genomic_DNA"/>
</dbReference>
<dbReference type="AlphaFoldDB" id="A0A2A2H7Y3"/>
<reference evidence="1 2" key="1">
    <citation type="journal article" date="2017" name="BMC Genomics">
        <title>Genomic analysis of methanogenic archaea reveals a shift towards energy conservation.</title>
        <authorList>
            <person name="Gilmore S.P."/>
            <person name="Henske J.K."/>
            <person name="Sexton J.A."/>
            <person name="Solomon K.V."/>
            <person name="Seppala S."/>
            <person name="Yoo J.I."/>
            <person name="Huyett L.M."/>
            <person name="Pressman A."/>
            <person name="Cogan J.Z."/>
            <person name="Kivenson V."/>
            <person name="Peng X."/>
            <person name="Tan Y."/>
            <person name="Valentine D.L."/>
            <person name="O'Malley M.A."/>
        </authorList>
    </citation>
    <scope>NUCLEOTIDE SEQUENCE [LARGE SCALE GENOMIC DNA]</scope>
    <source>
        <strain evidence="1 2">M.o.H.</strain>
    </source>
</reference>
<dbReference type="OrthoDB" id="374326at2157"/>